<keyword evidence="5 9" id="KW-0812">Transmembrane</keyword>
<gene>
    <name evidence="10" type="primary">trkH</name>
    <name evidence="10" type="ordered locus">APE_0715.1</name>
</gene>
<dbReference type="EnsemblBacteria" id="BAA79691">
    <property type="protein sequence ID" value="BAA79691"/>
    <property type="gene ID" value="APE_0715.1"/>
</dbReference>
<dbReference type="GeneID" id="1444840"/>
<evidence type="ECO:0000256" key="4">
    <source>
        <dbReference type="ARBA" id="ARBA00022475"/>
    </source>
</evidence>
<dbReference type="InterPro" id="IPR003445">
    <property type="entry name" value="Cat_transpt"/>
</dbReference>
<accession>Q9YE55</accession>
<dbReference type="PANTHER" id="PTHR32024">
    <property type="entry name" value="TRK SYSTEM POTASSIUM UPTAKE PROTEIN TRKG-RELATED"/>
    <property type="match status" value="1"/>
</dbReference>
<proteinExistence type="inferred from homology"/>
<comment type="similarity">
    <text evidence="2">Belongs to the TrkH potassium transport family.</text>
</comment>
<name>Q9YE55_AERPE</name>
<evidence type="ECO:0000313" key="11">
    <source>
        <dbReference type="Proteomes" id="UP000002518"/>
    </source>
</evidence>
<dbReference type="PANTHER" id="PTHR32024:SF2">
    <property type="entry name" value="TRK SYSTEM POTASSIUM UPTAKE PROTEIN TRKG-RELATED"/>
    <property type="match status" value="1"/>
</dbReference>
<feature type="transmembrane region" description="Helical" evidence="9">
    <location>
        <begin position="472"/>
        <end position="496"/>
    </location>
</feature>
<evidence type="ECO:0000256" key="3">
    <source>
        <dbReference type="ARBA" id="ARBA00022448"/>
    </source>
</evidence>
<dbReference type="GO" id="GO:0005886">
    <property type="term" value="C:plasma membrane"/>
    <property type="evidence" value="ECO:0007669"/>
    <property type="project" value="UniProtKB-SubCell"/>
</dbReference>
<reference evidence="10 11" key="1">
    <citation type="journal article" date="1999" name="DNA Res.">
        <title>Complete genome sequence of an aerobic hyper-thermophilic crenarchaeon, Aeropyrum pernix K1.</title>
        <authorList>
            <person name="Kawarabayasi Y."/>
            <person name="Hino Y."/>
            <person name="Horikawa H."/>
            <person name="Yamazaki S."/>
            <person name="Haikawa Y."/>
            <person name="Jin-no K."/>
            <person name="Takahashi M."/>
            <person name="Sekine M."/>
            <person name="Baba S."/>
            <person name="Ankai A."/>
            <person name="Kosugi H."/>
            <person name="Hosoyama A."/>
            <person name="Fukui S."/>
            <person name="Nagai Y."/>
            <person name="Nishijima K."/>
            <person name="Nakazawa H."/>
            <person name="Takamiya M."/>
            <person name="Masuda S."/>
            <person name="Funahashi T."/>
            <person name="Tanaka T."/>
            <person name="Kudoh Y."/>
            <person name="Yamazaki J."/>
            <person name="Kushida N."/>
            <person name="Oguchi A."/>
            <person name="Aoki K."/>
            <person name="Kubota K."/>
            <person name="Nakamura Y."/>
            <person name="Nomura N."/>
            <person name="Sako Y."/>
            <person name="Kikuchi H."/>
        </authorList>
    </citation>
    <scope>NUCLEOTIDE SEQUENCE [LARGE SCALE GENOMIC DNA]</scope>
    <source>
        <strain evidence="11">ATCC 700893 / DSM 11879 / JCM 9820 / NBRC 100138 / K1</strain>
    </source>
</reference>
<keyword evidence="11" id="KW-1185">Reference proteome</keyword>
<feature type="transmembrane region" description="Helical" evidence="9">
    <location>
        <begin position="350"/>
        <end position="369"/>
    </location>
</feature>
<dbReference type="Pfam" id="PF02386">
    <property type="entry name" value="TrkH"/>
    <property type="match status" value="2"/>
</dbReference>
<dbReference type="PIR" id="C72661">
    <property type="entry name" value="C72661"/>
</dbReference>
<evidence type="ECO:0000256" key="6">
    <source>
        <dbReference type="ARBA" id="ARBA00022989"/>
    </source>
</evidence>
<keyword evidence="4" id="KW-1003">Cell membrane</keyword>
<dbReference type="RefSeq" id="WP_010865921.1">
    <property type="nucleotide sequence ID" value="NC_000854.2"/>
</dbReference>
<evidence type="ECO:0000313" key="10">
    <source>
        <dbReference type="EMBL" id="BAA79691.2"/>
    </source>
</evidence>
<dbReference type="eggNOG" id="arCOG04145">
    <property type="taxonomic scope" value="Archaea"/>
</dbReference>
<organism evidence="10 11">
    <name type="scientific">Aeropyrum pernix (strain ATCC 700893 / DSM 11879 / JCM 9820 / NBRC 100138 / K1)</name>
    <dbReference type="NCBI Taxonomy" id="272557"/>
    <lineage>
        <taxon>Archaea</taxon>
        <taxon>Thermoproteota</taxon>
        <taxon>Thermoprotei</taxon>
        <taxon>Desulfurococcales</taxon>
        <taxon>Desulfurococcaceae</taxon>
        <taxon>Aeropyrum</taxon>
    </lineage>
</organism>
<evidence type="ECO:0000256" key="7">
    <source>
        <dbReference type="ARBA" id="ARBA00023065"/>
    </source>
</evidence>
<keyword evidence="3" id="KW-0813">Transport</keyword>
<evidence type="ECO:0000256" key="9">
    <source>
        <dbReference type="SAM" id="Phobius"/>
    </source>
</evidence>
<dbReference type="GO" id="GO:0008324">
    <property type="term" value="F:monoatomic cation transmembrane transporter activity"/>
    <property type="evidence" value="ECO:0007669"/>
    <property type="project" value="InterPro"/>
</dbReference>
<evidence type="ECO:0000256" key="5">
    <source>
        <dbReference type="ARBA" id="ARBA00022692"/>
    </source>
</evidence>
<keyword evidence="6 9" id="KW-1133">Transmembrane helix</keyword>
<evidence type="ECO:0000256" key="2">
    <source>
        <dbReference type="ARBA" id="ARBA00009137"/>
    </source>
</evidence>
<dbReference type="AlphaFoldDB" id="Q9YE55"/>
<evidence type="ECO:0000256" key="8">
    <source>
        <dbReference type="ARBA" id="ARBA00023136"/>
    </source>
</evidence>
<feature type="transmembrane region" description="Helical" evidence="9">
    <location>
        <begin position="253"/>
        <end position="271"/>
    </location>
</feature>
<evidence type="ECO:0000256" key="1">
    <source>
        <dbReference type="ARBA" id="ARBA00004651"/>
    </source>
</evidence>
<keyword evidence="8 9" id="KW-0472">Membrane</keyword>
<dbReference type="EMBL" id="BA000002">
    <property type="protein sequence ID" value="BAA79691.2"/>
    <property type="molecule type" value="Genomic_DNA"/>
</dbReference>
<feature type="transmembrane region" description="Helical" evidence="9">
    <location>
        <begin position="292"/>
        <end position="310"/>
    </location>
</feature>
<dbReference type="STRING" id="272557.APE_0715.1"/>
<feature type="transmembrane region" description="Helical" evidence="9">
    <location>
        <begin position="203"/>
        <end position="223"/>
    </location>
</feature>
<keyword evidence="7" id="KW-0406">Ion transport</keyword>
<dbReference type="Proteomes" id="UP000002518">
    <property type="component" value="Chromosome"/>
</dbReference>
<feature type="transmembrane region" description="Helical" evidence="9">
    <location>
        <begin position="413"/>
        <end position="435"/>
    </location>
</feature>
<feature type="transmembrane region" description="Helical" evidence="9">
    <location>
        <begin position="156"/>
        <end position="182"/>
    </location>
</feature>
<feature type="transmembrane region" description="Helical" evidence="9">
    <location>
        <begin position="80"/>
        <end position="99"/>
    </location>
</feature>
<dbReference type="KEGG" id="ape:APE_0715.1"/>
<protein>
    <submittedName>
        <fullName evidence="10">Trk system potassium uptake protein TrkH</fullName>
    </submittedName>
</protein>
<dbReference type="GO" id="GO:0030001">
    <property type="term" value="P:metal ion transport"/>
    <property type="evidence" value="ECO:0007669"/>
    <property type="project" value="UniProtKB-ARBA"/>
</dbReference>
<feature type="transmembrane region" description="Helical" evidence="9">
    <location>
        <begin position="49"/>
        <end position="68"/>
    </location>
</feature>
<sequence>MPVRRRRQTLFTALQYLGLILMVTSLPFTASGLVGLLLWSGRSMAEFRVASELLASGVVLVLVGLLLSRAPGGLLGKGDAVFITVATWLSVPLFSAALMSEILDIPYVDALLETVAGWTTTGLSILTGAESSSGGYVPSVDEIPESVKLWRSMLQWVGGVGIVVFTVAFLARPGISAAALYIAEGRFERLEASLKASAIRMTLVYMVYTLLGALIIYLSGMSLSDAIQHSMTAISTAGFSTHADSVGFYKGDYAVYASTLLVSFLGALSFVDLDNIMRLRLGRVLRSVEFRVIAGLTALSAAAAAAVWYIDPVMRSSYTLADTIYNSVSGYITVGFSTASLEGASDSYKLLIAALGLIGGSAFSTAGGIKVLRLAIALKTLDVETTRILKPSSYVPKNLIGGRRLTEDMVKRSLAVIIAFATVEILLGLTAVALYSDIYPTVDIIFDVTSALANIGLSTGVTSPEAPTGLKVILIAGMLLGRLEILPYIVAAKYLVESVRART</sequence>
<dbReference type="PATRIC" id="fig|272557.25.peg.510"/>
<comment type="subcellular location">
    <subcellularLocation>
        <location evidence="1">Cell membrane</location>
        <topology evidence="1">Multi-pass membrane protein</topology>
    </subcellularLocation>
</comment>